<keyword evidence="2" id="KW-1185">Reference proteome</keyword>
<dbReference type="EMBL" id="JABWDU010000007">
    <property type="protein sequence ID" value="NVD41921.1"/>
    <property type="molecule type" value="Genomic_DNA"/>
</dbReference>
<dbReference type="AlphaFoldDB" id="A0A7Y6QAD0"/>
<protein>
    <submittedName>
        <fullName evidence="1">DUF1194 domain-containing protein</fullName>
    </submittedName>
</protein>
<evidence type="ECO:0000313" key="2">
    <source>
        <dbReference type="Proteomes" id="UP000520198"/>
    </source>
</evidence>
<dbReference type="Pfam" id="PF06707">
    <property type="entry name" value="DUF1194"/>
    <property type="match status" value="1"/>
</dbReference>
<name>A0A7Y6QAD0_9HYPH</name>
<evidence type="ECO:0000313" key="1">
    <source>
        <dbReference type="EMBL" id="NVD41921.1"/>
    </source>
</evidence>
<dbReference type="InterPro" id="IPR010607">
    <property type="entry name" value="DUF1194"/>
</dbReference>
<reference evidence="1 2" key="1">
    <citation type="submission" date="2020-06" db="EMBL/GenBank/DDBJ databases">
        <authorList>
            <person name="Grouzdev D.S."/>
        </authorList>
    </citation>
    <scope>NUCLEOTIDE SEQUENCE [LARGE SCALE GENOMIC DNA]</scope>
    <source>
        <strain evidence="1 2">HO-A22</strain>
    </source>
</reference>
<sequence length="113" mass="12401">MSVAYRFARRRVSTIRGPVRSKLEARPRHGTLFSSAIHLGAKLIEPNACFGVRRILDLSDDGHNNTGLPIAHARNDALARGIRPTTSTVPLDWRQGGLFAEHIRTFGGTSEAN</sequence>
<accession>A0A7Y6QAD0</accession>
<comment type="caution">
    <text evidence="1">The sequence shown here is derived from an EMBL/GenBank/DDBJ whole genome shotgun (WGS) entry which is preliminary data.</text>
</comment>
<dbReference type="Proteomes" id="UP000520198">
    <property type="component" value="Unassembled WGS sequence"/>
</dbReference>
<gene>
    <name evidence="1" type="ORF">HT585_23925</name>
</gene>
<proteinExistence type="predicted"/>
<organism evidence="1 2">
    <name type="scientific">Ensifer oleiphilus</name>
    <dbReference type="NCBI Taxonomy" id="2742698"/>
    <lineage>
        <taxon>Bacteria</taxon>
        <taxon>Pseudomonadati</taxon>
        <taxon>Pseudomonadota</taxon>
        <taxon>Alphaproteobacteria</taxon>
        <taxon>Hyphomicrobiales</taxon>
        <taxon>Rhizobiaceae</taxon>
        <taxon>Sinorhizobium/Ensifer group</taxon>
        <taxon>Ensifer</taxon>
    </lineage>
</organism>
<dbReference type="RefSeq" id="WP_176355294.1">
    <property type="nucleotide sequence ID" value="NZ_JABWDU010000007.1"/>
</dbReference>